<feature type="non-terminal residue" evidence="1">
    <location>
        <position position="442"/>
    </location>
</feature>
<keyword evidence="2" id="KW-1185">Reference proteome</keyword>
<protein>
    <submittedName>
        <fullName evidence="1">Uncharacterized protein</fullName>
    </submittedName>
</protein>
<proteinExistence type="predicted"/>
<sequence>ARGLCLPCTALCATHARHPHLPAASQYPDKRRHTRSLGVRVPSAMPCFYGAAPQWPTPMLSPRMPRWDTWRGAQCGDISTLASTQSPPLAHAHPLLQPYAIGPSPSTAPSAVHNCYLANDGFRARGSIRIAGAVEDGDGPHMDHGQLIAGSVFVFNPQEAGIKRWKGHRQLGNFQIYRVIEEPQTRHPEIMIKADGCEKHPTVHYRMRQNGRELDQFVSAIVGLEWDRERKDALIGDIEGDSLYSNFNNSKSRRWDVGYDRRSGMRASDGSRIRRRSELRTGSRQPQAHFTAFQLRAPNITRLEFTHSLLFISDDLIAAIRNVPSLTHLKIDCCNKCFDDAPIRSLYHKDGVTLLAPHFHNLVVKTHIVNFTEEVLAGMIVSRWWTVTELASYAVLPAVARWTYVELEFPSRFRRHYLGPHFTDTVKDIPSNILIYSKDIVE</sequence>
<organism evidence="1 2">
    <name type="scientific">Mycena albidolilacea</name>
    <dbReference type="NCBI Taxonomy" id="1033008"/>
    <lineage>
        <taxon>Eukaryota</taxon>
        <taxon>Fungi</taxon>
        <taxon>Dikarya</taxon>
        <taxon>Basidiomycota</taxon>
        <taxon>Agaricomycotina</taxon>
        <taxon>Agaricomycetes</taxon>
        <taxon>Agaricomycetidae</taxon>
        <taxon>Agaricales</taxon>
        <taxon>Marasmiineae</taxon>
        <taxon>Mycenaceae</taxon>
        <taxon>Mycena</taxon>
    </lineage>
</organism>
<reference evidence="1" key="1">
    <citation type="submission" date="2023-03" db="EMBL/GenBank/DDBJ databases">
        <title>Massive genome expansion in bonnet fungi (Mycena s.s.) driven by repeated elements and novel gene families across ecological guilds.</title>
        <authorList>
            <consortium name="Lawrence Berkeley National Laboratory"/>
            <person name="Harder C.B."/>
            <person name="Miyauchi S."/>
            <person name="Viragh M."/>
            <person name="Kuo A."/>
            <person name="Thoen E."/>
            <person name="Andreopoulos B."/>
            <person name="Lu D."/>
            <person name="Skrede I."/>
            <person name="Drula E."/>
            <person name="Henrissat B."/>
            <person name="Morin E."/>
            <person name="Kohler A."/>
            <person name="Barry K."/>
            <person name="LaButti K."/>
            <person name="Morin E."/>
            <person name="Salamov A."/>
            <person name="Lipzen A."/>
            <person name="Mereny Z."/>
            <person name="Hegedus B."/>
            <person name="Baldrian P."/>
            <person name="Stursova M."/>
            <person name="Weitz H."/>
            <person name="Taylor A."/>
            <person name="Grigoriev I.V."/>
            <person name="Nagy L.G."/>
            <person name="Martin F."/>
            <person name="Kauserud H."/>
        </authorList>
    </citation>
    <scope>NUCLEOTIDE SEQUENCE</scope>
    <source>
        <strain evidence="1">CBHHK002</strain>
    </source>
</reference>
<dbReference type="AlphaFoldDB" id="A0AAD6Z4X2"/>
<evidence type="ECO:0000313" key="1">
    <source>
        <dbReference type="EMBL" id="KAJ7307653.1"/>
    </source>
</evidence>
<dbReference type="EMBL" id="JARIHO010000088">
    <property type="protein sequence ID" value="KAJ7307653.1"/>
    <property type="molecule type" value="Genomic_DNA"/>
</dbReference>
<comment type="caution">
    <text evidence="1">The sequence shown here is derived from an EMBL/GenBank/DDBJ whole genome shotgun (WGS) entry which is preliminary data.</text>
</comment>
<evidence type="ECO:0000313" key="2">
    <source>
        <dbReference type="Proteomes" id="UP001218218"/>
    </source>
</evidence>
<gene>
    <name evidence="1" type="ORF">DFH08DRAFT_1051513</name>
</gene>
<accession>A0AAD6Z4X2</accession>
<dbReference type="Proteomes" id="UP001218218">
    <property type="component" value="Unassembled WGS sequence"/>
</dbReference>
<name>A0AAD6Z4X2_9AGAR</name>